<evidence type="ECO:0000313" key="2">
    <source>
        <dbReference type="Proteomes" id="UP000887458"/>
    </source>
</evidence>
<accession>A0ABQ8IVK5</accession>
<keyword evidence="2" id="KW-1185">Reference proteome</keyword>
<evidence type="ECO:0000313" key="1">
    <source>
        <dbReference type="EMBL" id="KAH9414340.1"/>
    </source>
</evidence>
<proteinExistence type="predicted"/>
<sequence>MFSFDRFLAAPLFFKFFPNLLTINNGNIYFCQSSSLGLISGDASLTTTTTHQKQIIIEIIDDMITRRFENSFEKKKKDL</sequence>
<gene>
    <name evidence="1" type="ORF">DERP_011987</name>
</gene>
<protein>
    <submittedName>
        <fullName evidence="1">Uncharacterized protein</fullName>
    </submittedName>
</protein>
<organism evidence="1 2">
    <name type="scientific">Dermatophagoides pteronyssinus</name>
    <name type="common">European house dust mite</name>
    <dbReference type="NCBI Taxonomy" id="6956"/>
    <lineage>
        <taxon>Eukaryota</taxon>
        <taxon>Metazoa</taxon>
        <taxon>Ecdysozoa</taxon>
        <taxon>Arthropoda</taxon>
        <taxon>Chelicerata</taxon>
        <taxon>Arachnida</taxon>
        <taxon>Acari</taxon>
        <taxon>Acariformes</taxon>
        <taxon>Sarcoptiformes</taxon>
        <taxon>Astigmata</taxon>
        <taxon>Psoroptidia</taxon>
        <taxon>Analgoidea</taxon>
        <taxon>Pyroglyphidae</taxon>
        <taxon>Dermatophagoidinae</taxon>
        <taxon>Dermatophagoides</taxon>
    </lineage>
</organism>
<dbReference type="EMBL" id="NJHN03000111">
    <property type="protein sequence ID" value="KAH9414340.1"/>
    <property type="molecule type" value="Genomic_DNA"/>
</dbReference>
<reference evidence="1 2" key="1">
    <citation type="journal article" date="2018" name="J. Allergy Clin. Immunol.">
        <title>High-quality assembly of Dermatophagoides pteronyssinus genome and transcriptome reveals a wide range of novel allergens.</title>
        <authorList>
            <person name="Liu X.Y."/>
            <person name="Yang K.Y."/>
            <person name="Wang M.Q."/>
            <person name="Kwok J.S."/>
            <person name="Zeng X."/>
            <person name="Yang Z."/>
            <person name="Xiao X.J."/>
            <person name="Lau C.P."/>
            <person name="Li Y."/>
            <person name="Huang Z.M."/>
            <person name="Ba J.G."/>
            <person name="Yim A.K."/>
            <person name="Ouyang C.Y."/>
            <person name="Ngai S.M."/>
            <person name="Chan T.F."/>
            <person name="Leung E.L."/>
            <person name="Liu L."/>
            <person name="Liu Z.G."/>
            <person name="Tsui S.K."/>
        </authorList>
    </citation>
    <scope>NUCLEOTIDE SEQUENCE [LARGE SCALE GENOMIC DNA]</scope>
    <source>
        <strain evidence="1">Derp</strain>
    </source>
</reference>
<comment type="caution">
    <text evidence="1">The sequence shown here is derived from an EMBL/GenBank/DDBJ whole genome shotgun (WGS) entry which is preliminary data.</text>
</comment>
<dbReference type="Proteomes" id="UP000887458">
    <property type="component" value="Unassembled WGS sequence"/>
</dbReference>
<reference evidence="1 2" key="2">
    <citation type="journal article" date="2022" name="Mol. Biol. Evol.">
        <title>Comparative Genomics Reveals Insights into the Divergent Evolution of Astigmatic Mites and Household Pest Adaptations.</title>
        <authorList>
            <person name="Xiong Q."/>
            <person name="Wan A.T."/>
            <person name="Liu X."/>
            <person name="Fung C.S."/>
            <person name="Xiao X."/>
            <person name="Malainual N."/>
            <person name="Hou J."/>
            <person name="Wang L."/>
            <person name="Wang M."/>
            <person name="Yang K.Y."/>
            <person name="Cui Y."/>
            <person name="Leung E.L."/>
            <person name="Nong W."/>
            <person name="Shin S.K."/>
            <person name="Au S.W."/>
            <person name="Jeong K.Y."/>
            <person name="Chew F.T."/>
            <person name="Hui J.H."/>
            <person name="Leung T.F."/>
            <person name="Tungtrongchitr A."/>
            <person name="Zhong N."/>
            <person name="Liu Z."/>
            <person name="Tsui S.K."/>
        </authorList>
    </citation>
    <scope>NUCLEOTIDE SEQUENCE [LARGE SCALE GENOMIC DNA]</scope>
    <source>
        <strain evidence="1">Derp</strain>
    </source>
</reference>
<name>A0ABQ8IVK5_DERPT</name>